<evidence type="ECO:0000313" key="5">
    <source>
        <dbReference type="EMBL" id="MBK1671445.1"/>
    </source>
</evidence>
<sequence>MYVAPPVTLDPGAVRAAEAFAWAGNVRELRNRLGRAIALSPDGRIGPDDLFPDAPAAAPAPAAPSAGSSLAETRAAAERALIARVLGATGGN</sequence>
<feature type="domain" description="NorR-like AAA+ ATPase lid" evidence="4">
    <location>
        <begin position="7"/>
        <end position="60"/>
    </location>
</feature>
<dbReference type="InterPro" id="IPR058031">
    <property type="entry name" value="AAA_lid_NorR"/>
</dbReference>
<dbReference type="Pfam" id="PF25601">
    <property type="entry name" value="AAA_lid_14"/>
    <property type="match status" value="1"/>
</dbReference>
<keyword evidence="2" id="KW-0067">ATP-binding</keyword>
<gene>
    <name evidence="5" type="ORF">CKO28_25940</name>
</gene>
<organism evidence="5 6">
    <name type="scientific">Rhodovibrio sodomensis</name>
    <dbReference type="NCBI Taxonomy" id="1088"/>
    <lineage>
        <taxon>Bacteria</taxon>
        <taxon>Pseudomonadati</taxon>
        <taxon>Pseudomonadota</taxon>
        <taxon>Alphaproteobacteria</taxon>
        <taxon>Rhodospirillales</taxon>
        <taxon>Rhodovibrionaceae</taxon>
        <taxon>Rhodovibrio</taxon>
    </lineage>
</organism>
<evidence type="ECO:0000256" key="3">
    <source>
        <dbReference type="SAM" id="MobiDB-lite"/>
    </source>
</evidence>
<evidence type="ECO:0000313" key="6">
    <source>
        <dbReference type="Proteomes" id="UP001296873"/>
    </source>
</evidence>
<evidence type="ECO:0000259" key="4">
    <source>
        <dbReference type="Pfam" id="PF25601"/>
    </source>
</evidence>
<dbReference type="RefSeq" id="WP_200344331.1">
    <property type="nucleotide sequence ID" value="NZ_NRRL01000192.1"/>
</dbReference>
<dbReference type="Gene3D" id="1.10.8.60">
    <property type="match status" value="1"/>
</dbReference>
<reference evidence="5 6" key="1">
    <citation type="journal article" date="2020" name="Microorganisms">
        <title>Osmotic Adaptation and Compatible Solute Biosynthesis of Phototrophic Bacteria as Revealed from Genome Analyses.</title>
        <authorList>
            <person name="Imhoff J.F."/>
            <person name="Rahn T."/>
            <person name="Kunzel S."/>
            <person name="Keller A."/>
            <person name="Neulinger S.C."/>
        </authorList>
    </citation>
    <scope>NUCLEOTIDE SEQUENCE [LARGE SCALE GENOMIC DNA]</scope>
    <source>
        <strain evidence="5 6">DSM 9895</strain>
    </source>
</reference>
<dbReference type="Proteomes" id="UP001296873">
    <property type="component" value="Unassembled WGS sequence"/>
</dbReference>
<keyword evidence="1" id="KW-0547">Nucleotide-binding</keyword>
<evidence type="ECO:0000256" key="1">
    <source>
        <dbReference type="ARBA" id="ARBA00022741"/>
    </source>
</evidence>
<name>A0ABS1DLN7_9PROT</name>
<evidence type="ECO:0000256" key="2">
    <source>
        <dbReference type="ARBA" id="ARBA00022840"/>
    </source>
</evidence>
<keyword evidence="6" id="KW-1185">Reference proteome</keyword>
<feature type="region of interest" description="Disordered" evidence="3">
    <location>
        <begin position="48"/>
        <end position="70"/>
    </location>
</feature>
<accession>A0ABS1DLN7</accession>
<comment type="caution">
    <text evidence="5">The sequence shown here is derived from an EMBL/GenBank/DDBJ whole genome shotgun (WGS) entry which is preliminary data.</text>
</comment>
<protein>
    <recommendedName>
        <fullName evidence="4">NorR-like AAA+ ATPase lid domain-containing protein</fullName>
    </recommendedName>
</protein>
<proteinExistence type="predicted"/>
<dbReference type="EMBL" id="NRRL01000192">
    <property type="protein sequence ID" value="MBK1671445.1"/>
    <property type="molecule type" value="Genomic_DNA"/>
</dbReference>